<dbReference type="EMBL" id="CP139965">
    <property type="protein sequence ID" value="WQD77070.1"/>
    <property type="molecule type" value="Genomic_DNA"/>
</dbReference>
<dbReference type="InterPro" id="IPR029063">
    <property type="entry name" value="SAM-dependent_MTases_sf"/>
</dbReference>
<name>A0ABZ0WI79_9BURK</name>
<keyword evidence="4" id="KW-1185">Reference proteome</keyword>
<dbReference type="Proteomes" id="UP001325479">
    <property type="component" value="Chromosome"/>
</dbReference>
<feature type="compositionally biased region" description="Basic and acidic residues" evidence="2">
    <location>
        <begin position="8"/>
        <end position="26"/>
    </location>
</feature>
<dbReference type="SUPFAM" id="SSF53335">
    <property type="entry name" value="S-adenosyl-L-methionine-dependent methyltransferases"/>
    <property type="match status" value="1"/>
</dbReference>
<feature type="region of interest" description="Disordered" evidence="2">
    <location>
        <begin position="1"/>
        <end position="59"/>
    </location>
</feature>
<keyword evidence="1" id="KW-0620">Polyamine biosynthesis</keyword>
<organism evidence="3 4">
    <name type="scientific">Paraburkholderia kururiensis</name>
    <dbReference type="NCBI Taxonomy" id="984307"/>
    <lineage>
        <taxon>Bacteria</taxon>
        <taxon>Pseudomonadati</taxon>
        <taxon>Pseudomonadota</taxon>
        <taxon>Betaproteobacteria</taxon>
        <taxon>Burkholderiales</taxon>
        <taxon>Burkholderiaceae</taxon>
        <taxon>Paraburkholderia</taxon>
    </lineage>
</organism>
<accession>A0ABZ0WI79</accession>
<evidence type="ECO:0000313" key="3">
    <source>
        <dbReference type="EMBL" id="WQD77070.1"/>
    </source>
</evidence>
<evidence type="ECO:0000256" key="1">
    <source>
        <dbReference type="ARBA" id="ARBA00023115"/>
    </source>
</evidence>
<dbReference type="RefSeq" id="WP_114813653.1">
    <property type="nucleotide sequence ID" value="NZ_CP139965.1"/>
</dbReference>
<reference evidence="3 4" key="1">
    <citation type="submission" date="2023-12" db="EMBL/GenBank/DDBJ databases">
        <title>Genome sequencing and assembly of bacterial species from a model synthetic community.</title>
        <authorList>
            <person name="Hogle S.L."/>
        </authorList>
    </citation>
    <scope>NUCLEOTIDE SEQUENCE [LARGE SCALE GENOMIC DNA]</scope>
    <source>
        <strain evidence="3 4">HAMBI 2494</strain>
    </source>
</reference>
<sequence>MTTLIKRASAEARASRPARDSRDSGETRTGLAVAAPGPKAGNRHETARPKRMRRHGATSDAATDNAYLIEAPRKPRFAPVTFSEESGVRYLHFGTEWVQGAMRLSKPDVIELEYAEQMMAWLLFLGTPKRIVQLGLGAAALTKFAYRFLRPAKVEAVELNPAVVVAARTMFALPPDDARLTVHERDAWDFVNDRANHGTVGAMQIDVYDATARGPVLDSVGFYRAVRACLTEAGVVTINLFGDHPSFVRNMKHLKAAFDGRVVALPEVHEGNRIAIAFSGPALDVPYAQLEQRAKLIEAKLGLPARKWIKGLRESTGQTGASFAI</sequence>
<gene>
    <name evidence="3" type="ORF">U0042_23830</name>
</gene>
<dbReference type="Gene3D" id="3.40.50.150">
    <property type="entry name" value="Vaccinia Virus protein VP39"/>
    <property type="match status" value="1"/>
</dbReference>
<dbReference type="PANTHER" id="PTHR43317">
    <property type="entry name" value="THERMOSPERMINE SYNTHASE ACAULIS5"/>
    <property type="match status" value="1"/>
</dbReference>
<protein>
    <submittedName>
        <fullName evidence="3">Spermidine synthase</fullName>
    </submittedName>
</protein>
<dbReference type="PANTHER" id="PTHR43317:SF1">
    <property type="entry name" value="THERMOSPERMINE SYNTHASE ACAULIS5"/>
    <property type="match status" value="1"/>
</dbReference>
<evidence type="ECO:0000256" key="2">
    <source>
        <dbReference type="SAM" id="MobiDB-lite"/>
    </source>
</evidence>
<proteinExistence type="predicted"/>
<evidence type="ECO:0000313" key="4">
    <source>
        <dbReference type="Proteomes" id="UP001325479"/>
    </source>
</evidence>